<sequence>MLKTFGFLISRGSLLGCLNRSTRFYSSSTTTSIPDIGDKGNDMIAMAKDMQSLLKYKDEKGIVFSDKEWFNVLSKRAVAGLPKHMGFEVVDINSAKGELTATMVVTDNQMAANGYVHAASLTTLADTACGFSCFTNLPKGSSGFTTVEMKLNFIGTATVGDKLTCVSKLIHSGKSTQVYDASIYNKDKLITLFRCTEMILYPTIKNNNK</sequence>
<dbReference type="OMA" id="TEMILYP"/>
<protein>
    <submittedName>
        <fullName evidence="3">Phenylacetic acid degradation-related protein</fullName>
    </submittedName>
</protein>
<dbReference type="GO" id="GO:0005829">
    <property type="term" value="C:cytosol"/>
    <property type="evidence" value="ECO:0007669"/>
    <property type="project" value="TreeGrafter"/>
</dbReference>
<accession>A0A152A5W6</accession>
<evidence type="ECO:0000313" key="3">
    <source>
        <dbReference type="EMBL" id="KYR01626.1"/>
    </source>
</evidence>
<dbReference type="PANTHER" id="PTHR43240">
    <property type="entry name" value="1,4-DIHYDROXY-2-NAPHTHOYL-COA THIOESTERASE 1"/>
    <property type="match status" value="1"/>
</dbReference>
<dbReference type="CDD" id="cd03443">
    <property type="entry name" value="PaaI_thioesterase"/>
    <property type="match status" value="1"/>
</dbReference>
<reference evidence="3 4" key="1">
    <citation type="submission" date="2015-12" db="EMBL/GenBank/DDBJ databases">
        <title>Dictyostelia acquired genes for synthesis and detection of signals that induce cell-type specialization by lateral gene transfer from prokaryotes.</title>
        <authorList>
            <person name="Gloeckner G."/>
            <person name="Schaap P."/>
        </authorList>
    </citation>
    <scope>NUCLEOTIDE SEQUENCE [LARGE SCALE GENOMIC DNA]</scope>
    <source>
        <strain evidence="3 4">TK</strain>
    </source>
</reference>
<dbReference type="InterPro" id="IPR003736">
    <property type="entry name" value="PAAI_dom"/>
</dbReference>
<comment type="caution">
    <text evidence="3">The sequence shown here is derived from an EMBL/GenBank/DDBJ whole genome shotgun (WGS) entry which is preliminary data.</text>
</comment>
<dbReference type="InParanoid" id="A0A152A5W6"/>
<dbReference type="SUPFAM" id="SSF54637">
    <property type="entry name" value="Thioesterase/thiol ester dehydrase-isomerase"/>
    <property type="match status" value="1"/>
</dbReference>
<organism evidence="3 4">
    <name type="scientific">Tieghemostelium lacteum</name>
    <name type="common">Slime mold</name>
    <name type="synonym">Dictyostelium lacteum</name>
    <dbReference type="NCBI Taxonomy" id="361077"/>
    <lineage>
        <taxon>Eukaryota</taxon>
        <taxon>Amoebozoa</taxon>
        <taxon>Evosea</taxon>
        <taxon>Eumycetozoa</taxon>
        <taxon>Dictyostelia</taxon>
        <taxon>Dictyosteliales</taxon>
        <taxon>Raperosteliaceae</taxon>
        <taxon>Tieghemostelium</taxon>
    </lineage>
</organism>
<feature type="domain" description="Thioesterase" evidence="2">
    <location>
        <begin position="113"/>
        <end position="188"/>
    </location>
</feature>
<keyword evidence="1" id="KW-0378">Hydrolase</keyword>
<dbReference type="PANTHER" id="PTHR43240:SF8">
    <property type="entry name" value="PHENYLACETIC ACID DEGRADATION-RELATED PROTEIN"/>
    <property type="match status" value="1"/>
</dbReference>
<dbReference type="InterPro" id="IPR029069">
    <property type="entry name" value="HotDog_dom_sf"/>
</dbReference>
<name>A0A152A5W6_TIELA</name>
<dbReference type="Pfam" id="PF03061">
    <property type="entry name" value="4HBT"/>
    <property type="match status" value="1"/>
</dbReference>
<evidence type="ECO:0000256" key="1">
    <source>
        <dbReference type="ARBA" id="ARBA00022801"/>
    </source>
</evidence>
<dbReference type="EMBL" id="LODT01000006">
    <property type="protein sequence ID" value="KYR01626.1"/>
    <property type="molecule type" value="Genomic_DNA"/>
</dbReference>
<dbReference type="InterPro" id="IPR006683">
    <property type="entry name" value="Thioestr_dom"/>
</dbReference>
<evidence type="ECO:0000313" key="4">
    <source>
        <dbReference type="Proteomes" id="UP000076078"/>
    </source>
</evidence>
<dbReference type="Gene3D" id="3.10.129.10">
    <property type="entry name" value="Hotdog Thioesterase"/>
    <property type="match status" value="1"/>
</dbReference>
<proteinExistence type="predicted"/>
<dbReference type="NCBIfam" id="TIGR00369">
    <property type="entry name" value="unchar_dom_1"/>
    <property type="match status" value="1"/>
</dbReference>
<dbReference type="STRING" id="361077.A0A152A5W6"/>
<keyword evidence="4" id="KW-1185">Reference proteome</keyword>
<dbReference type="Proteomes" id="UP000076078">
    <property type="component" value="Unassembled WGS sequence"/>
</dbReference>
<dbReference type="OrthoDB" id="46529at2759"/>
<dbReference type="GO" id="GO:0061522">
    <property type="term" value="F:1,4-dihydroxy-2-naphthoyl-CoA thioesterase activity"/>
    <property type="evidence" value="ECO:0007669"/>
    <property type="project" value="TreeGrafter"/>
</dbReference>
<evidence type="ECO:0000259" key="2">
    <source>
        <dbReference type="Pfam" id="PF03061"/>
    </source>
</evidence>
<gene>
    <name evidence="3" type="ORF">DLAC_01627</name>
</gene>
<dbReference type="AlphaFoldDB" id="A0A152A5W6"/>